<feature type="transmembrane region" description="Helical" evidence="1">
    <location>
        <begin position="7"/>
        <end position="25"/>
    </location>
</feature>
<keyword evidence="1" id="KW-0472">Membrane</keyword>
<organism evidence="2 3">
    <name type="scientific">Limnofasciculus baicalensis BBK-W-15</name>
    <dbReference type="NCBI Taxonomy" id="2699891"/>
    <lineage>
        <taxon>Bacteria</taxon>
        <taxon>Bacillati</taxon>
        <taxon>Cyanobacteriota</taxon>
        <taxon>Cyanophyceae</taxon>
        <taxon>Coleofasciculales</taxon>
        <taxon>Coleofasciculaceae</taxon>
        <taxon>Limnofasciculus</taxon>
        <taxon>Limnofasciculus baicalensis</taxon>
    </lineage>
</organism>
<feature type="transmembrane region" description="Helical" evidence="1">
    <location>
        <begin position="31"/>
        <end position="49"/>
    </location>
</feature>
<reference evidence="2" key="1">
    <citation type="submission" date="2022-06" db="EMBL/GenBank/DDBJ databases">
        <title>New cyanobacteria of genus Symplocastrum in benthos of Lake Baikal.</title>
        <authorList>
            <person name="Sorokovikova E."/>
            <person name="Tikhonova I."/>
            <person name="Krasnopeev A."/>
            <person name="Evseev P."/>
            <person name="Gladkikh A."/>
            <person name="Belykh O."/>
        </authorList>
    </citation>
    <scope>NUCLEOTIDE SEQUENCE</scope>
    <source>
        <strain evidence="2">BBK-W-15</strain>
    </source>
</reference>
<keyword evidence="1" id="KW-1133">Transmembrane helix</keyword>
<dbReference type="AlphaFoldDB" id="A0AAE3GUI1"/>
<dbReference type="EMBL" id="JAMZMM010000170">
    <property type="protein sequence ID" value="MCP2730118.1"/>
    <property type="molecule type" value="Genomic_DNA"/>
</dbReference>
<evidence type="ECO:0000313" key="2">
    <source>
        <dbReference type="EMBL" id="MCP2730118.1"/>
    </source>
</evidence>
<evidence type="ECO:0000313" key="3">
    <source>
        <dbReference type="Proteomes" id="UP001204953"/>
    </source>
</evidence>
<comment type="caution">
    <text evidence="2">The sequence shown here is derived from an EMBL/GenBank/DDBJ whole genome shotgun (WGS) entry which is preliminary data.</text>
</comment>
<evidence type="ECO:0000256" key="1">
    <source>
        <dbReference type="SAM" id="Phobius"/>
    </source>
</evidence>
<sequence>MTPIQIVVIVALSIVSIKFVASFFGYGNTPILNSLVTVILGVFVTFELFKLVEALMVTVG</sequence>
<protein>
    <submittedName>
        <fullName evidence="2">Uncharacterized protein</fullName>
    </submittedName>
</protein>
<accession>A0AAE3GUI1</accession>
<dbReference type="Proteomes" id="UP001204953">
    <property type="component" value="Unassembled WGS sequence"/>
</dbReference>
<dbReference type="RefSeq" id="WP_254012884.1">
    <property type="nucleotide sequence ID" value="NZ_JAMZMM010000170.1"/>
</dbReference>
<gene>
    <name evidence="2" type="ORF">NJ959_16930</name>
</gene>
<name>A0AAE3GUI1_9CYAN</name>
<keyword evidence="3" id="KW-1185">Reference proteome</keyword>
<proteinExistence type="predicted"/>
<keyword evidence="1" id="KW-0812">Transmembrane</keyword>